<dbReference type="GO" id="GO:0032418">
    <property type="term" value="P:lysosome localization"/>
    <property type="evidence" value="ECO:0007669"/>
    <property type="project" value="TreeGrafter"/>
</dbReference>
<dbReference type="GO" id="GO:0099078">
    <property type="term" value="C:BORC complex"/>
    <property type="evidence" value="ECO:0007669"/>
    <property type="project" value="TreeGrafter"/>
</dbReference>
<dbReference type="GO" id="GO:0008333">
    <property type="term" value="P:endosome to lysosome transport"/>
    <property type="evidence" value="ECO:0007669"/>
    <property type="project" value="TreeGrafter"/>
</dbReference>
<dbReference type="AlphaFoldDB" id="A0AAV6XN97"/>
<dbReference type="Pfam" id="PF14712">
    <property type="entry name" value="Snapin_Pallidin"/>
    <property type="match status" value="1"/>
</dbReference>
<proteinExistence type="inferred from homology"/>
<evidence type="ECO:0000313" key="5">
    <source>
        <dbReference type="Proteomes" id="UP000826271"/>
    </source>
</evidence>
<evidence type="ECO:0000256" key="3">
    <source>
        <dbReference type="ARBA" id="ARBA00033330"/>
    </source>
</evidence>
<comment type="caution">
    <text evidence="4">The sequence shown here is derived from an EMBL/GenBank/DDBJ whole genome shotgun (WGS) entry which is preliminary data.</text>
</comment>
<dbReference type="GO" id="GO:0031083">
    <property type="term" value="C:BLOC-1 complex"/>
    <property type="evidence" value="ECO:0007669"/>
    <property type="project" value="InterPro"/>
</dbReference>
<dbReference type="PANTHER" id="PTHR31305:SF2">
    <property type="entry name" value="SNARE-ASSOCIATED PROTEIN SNAPIN"/>
    <property type="match status" value="1"/>
</dbReference>
<comment type="similarity">
    <text evidence="1">Belongs to the SNAPIN family.</text>
</comment>
<dbReference type="PANTHER" id="PTHR31305">
    <property type="entry name" value="SNARE-ASSOCIATED PROTEIN SNAPIN"/>
    <property type="match status" value="1"/>
</dbReference>
<organism evidence="4 5">
    <name type="scientific">Buddleja alternifolia</name>
    <dbReference type="NCBI Taxonomy" id="168488"/>
    <lineage>
        <taxon>Eukaryota</taxon>
        <taxon>Viridiplantae</taxon>
        <taxon>Streptophyta</taxon>
        <taxon>Embryophyta</taxon>
        <taxon>Tracheophyta</taxon>
        <taxon>Spermatophyta</taxon>
        <taxon>Magnoliopsida</taxon>
        <taxon>eudicotyledons</taxon>
        <taxon>Gunneridae</taxon>
        <taxon>Pentapetalae</taxon>
        <taxon>asterids</taxon>
        <taxon>lamiids</taxon>
        <taxon>Lamiales</taxon>
        <taxon>Scrophulariaceae</taxon>
        <taxon>Buddlejeae</taxon>
        <taxon>Buddleja</taxon>
    </lineage>
</organism>
<dbReference type="InterPro" id="IPR017246">
    <property type="entry name" value="Snapin"/>
</dbReference>
<sequence length="259" mass="29226">MNARNSFHIISQFIWRRRVRLSSIILTRRPLVSIMADENPDEHPKGTIAGDPLPIAPNGGNKREDINYMITASSSSSSVTEGLYSLISPVIIDFDSRAEATARSQEELSFALDRLTGGGATSFDIILTSLCCSELDKLLEDAPSPFIMQHAARISGVRKRVKALNTVLKSIQRRIDKMDRMLSAGLVQDSYSDFLENSVYVQKIWMLEAVGNRNMLYNRGEYGLMNRLRFQVSRHNDVDWIHSLEASQFSFSSFSRKSE</sequence>
<accession>A0AAV6XN97</accession>
<name>A0AAV6XN97_9LAMI</name>
<keyword evidence="5" id="KW-1185">Reference proteome</keyword>
<dbReference type="GO" id="GO:0007040">
    <property type="term" value="P:lysosome organization"/>
    <property type="evidence" value="ECO:0007669"/>
    <property type="project" value="TreeGrafter"/>
</dbReference>
<evidence type="ECO:0000313" key="4">
    <source>
        <dbReference type="EMBL" id="KAG8383728.1"/>
    </source>
</evidence>
<dbReference type="InterPro" id="IPR028119">
    <property type="entry name" value="Snapin/Pallidin/Snn1"/>
</dbReference>
<gene>
    <name evidence="4" type="ORF">BUALT_Bualt04G0044000</name>
</gene>
<dbReference type="EMBL" id="WHWC01000004">
    <property type="protein sequence ID" value="KAG8383728.1"/>
    <property type="molecule type" value="Genomic_DNA"/>
</dbReference>
<evidence type="ECO:0000256" key="2">
    <source>
        <dbReference type="ARBA" id="ARBA00023054"/>
    </source>
</evidence>
<dbReference type="GO" id="GO:0000149">
    <property type="term" value="F:SNARE binding"/>
    <property type="evidence" value="ECO:0007669"/>
    <property type="project" value="TreeGrafter"/>
</dbReference>
<dbReference type="GO" id="GO:0006886">
    <property type="term" value="P:intracellular protein transport"/>
    <property type="evidence" value="ECO:0007669"/>
    <property type="project" value="InterPro"/>
</dbReference>
<protein>
    <recommendedName>
        <fullName evidence="3">Biogenesis of lysosome-related organelles complex 1 subunit 7</fullName>
    </recommendedName>
</protein>
<keyword evidence="2" id="KW-0175">Coiled coil</keyword>
<evidence type="ECO:0000256" key="1">
    <source>
        <dbReference type="ARBA" id="ARBA00006111"/>
    </source>
</evidence>
<reference evidence="4" key="1">
    <citation type="submission" date="2019-10" db="EMBL/GenBank/DDBJ databases">
        <authorList>
            <person name="Zhang R."/>
            <person name="Pan Y."/>
            <person name="Wang J."/>
            <person name="Ma R."/>
            <person name="Yu S."/>
        </authorList>
    </citation>
    <scope>NUCLEOTIDE SEQUENCE</scope>
    <source>
        <strain evidence="4">LA-IB0</strain>
        <tissue evidence="4">Leaf</tissue>
    </source>
</reference>
<dbReference type="Proteomes" id="UP000826271">
    <property type="component" value="Unassembled WGS sequence"/>
</dbReference>